<dbReference type="GO" id="GO:0000278">
    <property type="term" value="P:mitotic cell cycle"/>
    <property type="evidence" value="ECO:0007669"/>
    <property type="project" value="TreeGrafter"/>
</dbReference>
<dbReference type="Gene3D" id="3.40.50.10190">
    <property type="entry name" value="BRCT domain"/>
    <property type="match status" value="1"/>
</dbReference>
<sequence length="462" mass="52083">MKSKYSTGYLTPQANRVKKNINPRLSESHEDLSVAMNMNDSIFEKLMSCPVKRQLVLNLISSEKDNIKKYKKRQEQRKKECNESPLSKVQKKHMCESPTALLRRRALEQQDRQSPSSENQLDEDGSRSNSRQSSVSSGPSPIPFNKLLDGVIAYVEIKSKDQDRSNGAKALMRSMGAIVRDQFTKDVTHVIFKDGSFTTYQKAKLMKVHLVSVLWIEAVRSSNTKVSEKKFPALGTEAYDHNVSSLCSQMQKDYEEIIRDELRRSIATGTPLPSTQSFIDRRRTIMTPIPSTSKFFSQESQSSQDKEVEQIIHNGRKTYNFGEANTASSFVSKSPELTDDDSDLSPFINGSIIKRRKNVVIPITVEERVIINSIENLGDYTTPSMELTNTDSSKSLISSTIAANNNKQSNIYGSSMDLTTLDGHLIIDESVDSNTKENTVPNTSDNSIYYKKTPKLKSKKKF</sequence>
<feature type="compositionally biased region" description="Low complexity" evidence="1">
    <location>
        <begin position="127"/>
        <end position="139"/>
    </location>
</feature>
<dbReference type="Pfam" id="PF12738">
    <property type="entry name" value="PTCB-BRCT"/>
    <property type="match status" value="1"/>
</dbReference>
<feature type="domain" description="BRCT" evidence="2">
    <location>
        <begin position="143"/>
        <end position="233"/>
    </location>
</feature>
<dbReference type="CDD" id="cd17716">
    <property type="entry name" value="BRCT_microcephalin_rpt1"/>
    <property type="match status" value="1"/>
</dbReference>
<dbReference type="SUPFAM" id="SSF52113">
    <property type="entry name" value="BRCT domain"/>
    <property type="match status" value="1"/>
</dbReference>
<proteinExistence type="predicted"/>
<dbReference type="InterPro" id="IPR022047">
    <property type="entry name" value="Microcephalin-like"/>
</dbReference>
<dbReference type="InterPro" id="IPR036420">
    <property type="entry name" value="BRCT_dom_sf"/>
</dbReference>
<dbReference type="PANTHER" id="PTHR14625">
    <property type="entry name" value="MICROCEPHALIN"/>
    <property type="match status" value="1"/>
</dbReference>
<evidence type="ECO:0000259" key="2">
    <source>
        <dbReference type="PROSITE" id="PS50172"/>
    </source>
</evidence>
<dbReference type="InterPro" id="IPR001357">
    <property type="entry name" value="BRCT_dom"/>
</dbReference>
<reference evidence="3" key="1">
    <citation type="journal article" date="2023" name="Insect Mol. Biol.">
        <title>Genome sequencing provides insights into the evolution of gene families encoding plant cell wall-degrading enzymes in longhorned beetles.</title>
        <authorList>
            <person name="Shin N.R."/>
            <person name="Okamura Y."/>
            <person name="Kirsch R."/>
            <person name="Pauchet Y."/>
        </authorList>
    </citation>
    <scope>NUCLEOTIDE SEQUENCE</scope>
    <source>
        <strain evidence="3">RBIC_L_NR</strain>
    </source>
</reference>
<dbReference type="Proteomes" id="UP001162156">
    <property type="component" value="Unassembled WGS sequence"/>
</dbReference>
<dbReference type="AlphaFoldDB" id="A0AAV8YMF5"/>
<evidence type="ECO:0000313" key="4">
    <source>
        <dbReference type="Proteomes" id="UP001162156"/>
    </source>
</evidence>
<organism evidence="3 4">
    <name type="scientific">Rhamnusium bicolor</name>
    <dbReference type="NCBI Taxonomy" id="1586634"/>
    <lineage>
        <taxon>Eukaryota</taxon>
        <taxon>Metazoa</taxon>
        <taxon>Ecdysozoa</taxon>
        <taxon>Arthropoda</taxon>
        <taxon>Hexapoda</taxon>
        <taxon>Insecta</taxon>
        <taxon>Pterygota</taxon>
        <taxon>Neoptera</taxon>
        <taxon>Endopterygota</taxon>
        <taxon>Coleoptera</taxon>
        <taxon>Polyphaga</taxon>
        <taxon>Cucujiformia</taxon>
        <taxon>Chrysomeloidea</taxon>
        <taxon>Cerambycidae</taxon>
        <taxon>Lepturinae</taxon>
        <taxon>Rhagiini</taxon>
        <taxon>Rhamnusium</taxon>
    </lineage>
</organism>
<dbReference type="PROSITE" id="PS50172">
    <property type="entry name" value="BRCT"/>
    <property type="match status" value="1"/>
</dbReference>
<comment type="caution">
    <text evidence="3">The sequence shown here is derived from an EMBL/GenBank/DDBJ whole genome shotgun (WGS) entry which is preliminary data.</text>
</comment>
<gene>
    <name evidence="3" type="ORF">NQ314_007527</name>
</gene>
<protein>
    <recommendedName>
        <fullName evidence="2">BRCT domain-containing protein</fullName>
    </recommendedName>
</protein>
<evidence type="ECO:0000256" key="1">
    <source>
        <dbReference type="SAM" id="MobiDB-lite"/>
    </source>
</evidence>
<accession>A0AAV8YMF5</accession>
<feature type="region of interest" description="Disordered" evidence="1">
    <location>
        <begin position="72"/>
        <end position="142"/>
    </location>
</feature>
<keyword evidence="4" id="KW-1185">Reference proteome</keyword>
<evidence type="ECO:0000313" key="3">
    <source>
        <dbReference type="EMBL" id="KAJ8952454.1"/>
    </source>
</evidence>
<name>A0AAV8YMF5_9CUCU</name>
<dbReference type="PANTHER" id="PTHR14625:SF3">
    <property type="entry name" value="MICROCEPHALIN"/>
    <property type="match status" value="1"/>
</dbReference>
<dbReference type="EMBL" id="JANEYF010002024">
    <property type="protein sequence ID" value="KAJ8952454.1"/>
    <property type="molecule type" value="Genomic_DNA"/>
</dbReference>